<reference evidence="2" key="1">
    <citation type="submission" date="2019-08" db="EMBL/GenBank/DDBJ databases">
        <authorList>
            <person name="Kucharzyk K."/>
            <person name="Murdoch R.W."/>
            <person name="Higgins S."/>
            <person name="Loffler F."/>
        </authorList>
    </citation>
    <scope>NUCLEOTIDE SEQUENCE</scope>
</reference>
<dbReference type="EMBL" id="VSSQ01015706">
    <property type="protein sequence ID" value="MPM56337.1"/>
    <property type="molecule type" value="Genomic_DNA"/>
</dbReference>
<evidence type="ECO:0000313" key="2">
    <source>
        <dbReference type="EMBL" id="MPM56337.1"/>
    </source>
</evidence>
<comment type="caution">
    <text evidence="2">The sequence shown here is derived from an EMBL/GenBank/DDBJ whole genome shotgun (WGS) entry which is preliminary data.</text>
</comment>
<evidence type="ECO:0000256" key="1">
    <source>
        <dbReference type="SAM" id="MobiDB-lite"/>
    </source>
</evidence>
<dbReference type="AlphaFoldDB" id="A0A645ATD9"/>
<feature type="compositionally biased region" description="Low complexity" evidence="1">
    <location>
        <begin position="149"/>
        <end position="160"/>
    </location>
</feature>
<gene>
    <name evidence="2" type="ORF">SDC9_103139</name>
</gene>
<sequence>MRKSHAVAMARPPPTAHPSITAMVGTRMRSMASITRSTNASYSRPWLPCMKSLKCAMSVPEMNDLPPAPRRLTQRTESSPFTRSMCASSASYIAAVIALWRSARLTVICARPSSRSSRVTVSAALMLQCFLRGQPARPGFPHCARPAAADGGAPVAACPASSQESRCS</sequence>
<accession>A0A645ATD9</accession>
<proteinExistence type="predicted"/>
<feature type="region of interest" description="Disordered" evidence="1">
    <location>
        <begin position="149"/>
        <end position="168"/>
    </location>
</feature>
<protein>
    <submittedName>
        <fullName evidence="2">Uncharacterized protein</fullName>
    </submittedName>
</protein>
<name>A0A645ATD9_9ZZZZ</name>
<organism evidence="2">
    <name type="scientific">bioreactor metagenome</name>
    <dbReference type="NCBI Taxonomy" id="1076179"/>
    <lineage>
        <taxon>unclassified sequences</taxon>
        <taxon>metagenomes</taxon>
        <taxon>ecological metagenomes</taxon>
    </lineage>
</organism>